<dbReference type="SUPFAM" id="SSF53474">
    <property type="entry name" value="alpha/beta-Hydrolases"/>
    <property type="match status" value="1"/>
</dbReference>
<dbReference type="Proteomes" id="UP000006250">
    <property type="component" value="Unassembled WGS sequence"/>
</dbReference>
<dbReference type="eggNOG" id="COG2267">
    <property type="taxonomic scope" value="Bacteria"/>
</dbReference>
<gene>
    <name evidence="1" type="ORF">DesfrDRAFT_1435</name>
</gene>
<accession>E1JUY6</accession>
<dbReference type="STRING" id="596151.DesfrDRAFT_1435"/>
<dbReference type="EMBL" id="AECZ01000007">
    <property type="protein sequence ID" value="EFL51900.1"/>
    <property type="molecule type" value="Genomic_DNA"/>
</dbReference>
<comment type="caution">
    <text evidence="1">The sequence shown here is derived from an EMBL/GenBank/DDBJ whole genome shotgun (WGS) entry which is preliminary data.</text>
</comment>
<name>E1JUY6_SOLFR</name>
<dbReference type="InterPro" id="IPR029058">
    <property type="entry name" value="AB_hydrolase_fold"/>
</dbReference>
<keyword evidence="2" id="KW-1185">Reference proteome</keyword>
<organism evidence="1 2">
    <name type="scientific">Solidesulfovibrio fructosivorans JJ]</name>
    <dbReference type="NCBI Taxonomy" id="596151"/>
    <lineage>
        <taxon>Bacteria</taxon>
        <taxon>Pseudomonadati</taxon>
        <taxon>Thermodesulfobacteriota</taxon>
        <taxon>Desulfovibrionia</taxon>
        <taxon>Desulfovibrionales</taxon>
        <taxon>Desulfovibrionaceae</taxon>
        <taxon>Solidesulfovibrio</taxon>
    </lineage>
</organism>
<dbReference type="OrthoDB" id="9799552at2"/>
<reference evidence="1 2" key="1">
    <citation type="submission" date="2010-08" db="EMBL/GenBank/DDBJ databases">
        <title>The draft genome of Desulfovibrio fructosovorans JJ.</title>
        <authorList>
            <consortium name="US DOE Joint Genome Institute (JGI-PGF)"/>
            <person name="Lucas S."/>
            <person name="Copeland A."/>
            <person name="Lapidus A."/>
            <person name="Cheng J.-F."/>
            <person name="Bruce D."/>
            <person name="Goodwin L."/>
            <person name="Pitluck S."/>
            <person name="Land M.L."/>
            <person name="Hauser L."/>
            <person name="Chang Y.-J."/>
            <person name="Jeffries C."/>
            <person name="Wall J.D."/>
            <person name="Stahl D.A."/>
            <person name="Arkin A.P."/>
            <person name="Dehal P."/>
            <person name="Stolyar S.M."/>
            <person name="Hazen T.C."/>
            <person name="Woyke T.J."/>
        </authorList>
    </citation>
    <scope>NUCLEOTIDE SEQUENCE [LARGE SCALE GENOMIC DNA]</scope>
    <source>
        <strain evidence="1 2">JJ</strain>
    </source>
</reference>
<sequence>MNGRFFLSGWAGPETLFPGFPSGWTFRAPFCDGDEETLVAALAQSGGTVLAGWSTGAHMIVKHAATLLPRFERVVLFAPFARFGDSLPGRITRAMAAGMAADAEATVRSFWKNCGVPGEPVWNPDWASPLAVGLDYLLRSEATSGPVAAGNVTVFHGDADRIVRRPAVRQALALLEGANFREFSGGHYPDPAVLGTALSR</sequence>
<evidence type="ECO:0008006" key="3">
    <source>
        <dbReference type="Google" id="ProtNLM"/>
    </source>
</evidence>
<evidence type="ECO:0000313" key="2">
    <source>
        <dbReference type="Proteomes" id="UP000006250"/>
    </source>
</evidence>
<evidence type="ECO:0000313" key="1">
    <source>
        <dbReference type="EMBL" id="EFL51900.1"/>
    </source>
</evidence>
<protein>
    <recommendedName>
        <fullName evidence="3">AB hydrolase-1 domain-containing protein</fullName>
    </recommendedName>
</protein>
<dbReference type="AlphaFoldDB" id="E1JUY6"/>
<dbReference type="Gene3D" id="3.40.50.1820">
    <property type="entry name" value="alpha/beta hydrolase"/>
    <property type="match status" value="1"/>
</dbReference>
<proteinExistence type="predicted"/>